<dbReference type="PANTHER" id="PTHR11220">
    <property type="entry name" value="HEME-BINDING PROTEIN-RELATED"/>
    <property type="match status" value="1"/>
</dbReference>
<evidence type="ECO:0000313" key="1">
    <source>
        <dbReference type="EMBL" id="ABC63852.1"/>
    </source>
</evidence>
<dbReference type="EMBL" id="CP000157">
    <property type="protein sequence ID" value="ABC63852.1"/>
    <property type="molecule type" value="Genomic_DNA"/>
</dbReference>
<dbReference type="eggNOG" id="COG3449">
    <property type="taxonomic scope" value="Bacteria"/>
</dbReference>
<dbReference type="InterPro" id="IPR006917">
    <property type="entry name" value="SOUL_heme-bd"/>
</dbReference>
<organism evidence="1 2">
    <name type="scientific">Erythrobacter litoralis (strain HTCC2594)</name>
    <dbReference type="NCBI Taxonomy" id="314225"/>
    <lineage>
        <taxon>Bacteria</taxon>
        <taxon>Pseudomonadati</taxon>
        <taxon>Pseudomonadota</taxon>
        <taxon>Alphaproteobacteria</taxon>
        <taxon>Sphingomonadales</taxon>
        <taxon>Erythrobacteraceae</taxon>
        <taxon>Erythrobacter/Porphyrobacter group</taxon>
        <taxon>Erythrobacter</taxon>
    </lineage>
</organism>
<reference evidence="2" key="1">
    <citation type="journal article" date="2009" name="J. Bacteriol.">
        <title>Complete genome sequence of Erythrobacter litoralis HTCC2594.</title>
        <authorList>
            <person name="Oh H.M."/>
            <person name="Giovannoni S.J."/>
            <person name="Ferriera S."/>
            <person name="Johnson J."/>
            <person name="Cho J.C."/>
        </authorList>
    </citation>
    <scope>NUCLEOTIDE SEQUENCE [LARGE SCALE GENOMIC DNA]</scope>
    <source>
        <strain evidence="2">HTCC2594</strain>
    </source>
</reference>
<dbReference type="SUPFAM" id="SSF55136">
    <property type="entry name" value="Probable bacterial effector-binding domain"/>
    <property type="match status" value="1"/>
</dbReference>
<keyword evidence="2" id="KW-1185">Reference proteome</keyword>
<name>Q2N8Y9_ERYLH</name>
<evidence type="ECO:0000313" key="2">
    <source>
        <dbReference type="Proteomes" id="UP000008808"/>
    </source>
</evidence>
<dbReference type="Gene3D" id="3.20.80.10">
    <property type="entry name" value="Regulatory factor, effector binding domain"/>
    <property type="match status" value="1"/>
</dbReference>
<accession>Q2N8Y9</accession>
<dbReference type="PANTHER" id="PTHR11220:SF58">
    <property type="entry name" value="SOUL HEME-BINDING FAMILY PROTEIN"/>
    <property type="match status" value="1"/>
</dbReference>
<dbReference type="AlphaFoldDB" id="Q2N8Y9"/>
<protein>
    <recommendedName>
        <fullName evidence="3">SOUL heme-binding protein</fullName>
    </recommendedName>
</protein>
<gene>
    <name evidence="1" type="ordered locus">ELI_08800</name>
</gene>
<dbReference type="Proteomes" id="UP000008808">
    <property type="component" value="Chromosome"/>
</dbReference>
<evidence type="ECO:0008006" key="3">
    <source>
        <dbReference type="Google" id="ProtNLM"/>
    </source>
</evidence>
<dbReference type="STRING" id="314225.ELI_08800"/>
<dbReference type="OrthoDB" id="2156220at2"/>
<sequence length="214" mass="23445">MERSVLKFLSLAIGAAITAVGGTAIAQYSSVEEQAYERIASDGVIELRQYEPMIIAQTIHAGPRERALAAGFRRLADYIFAEDRPGAEIAMTSPVLQDQAEAIAMTAPVMQDGVGQGAWRTRFVMPRQYTMATLPAAPDYIQLQEVPTRTVAAITFSGRAGSEELGRQERALREWIETNGFEVIGGAEYAFYDAPMVPGPLRRNEVMIEVSTNE</sequence>
<dbReference type="Pfam" id="PF04832">
    <property type="entry name" value="SOUL"/>
    <property type="match status" value="1"/>
</dbReference>
<dbReference type="KEGG" id="eli:ELI_08800"/>
<dbReference type="HOGENOM" id="CLU_068699_0_1_5"/>
<dbReference type="InterPro" id="IPR011256">
    <property type="entry name" value="Reg_factor_effector_dom_sf"/>
</dbReference>
<proteinExistence type="predicted"/>